<dbReference type="KEGG" id="pbk:Back11_55840"/>
<evidence type="ECO:0000256" key="1">
    <source>
        <dbReference type="ARBA" id="ARBA00023235"/>
    </source>
</evidence>
<proteinExistence type="predicted"/>
<dbReference type="Pfam" id="PF01361">
    <property type="entry name" value="Tautomerase"/>
    <property type="match status" value="1"/>
</dbReference>
<keyword evidence="3" id="KW-1185">Reference proteome</keyword>
<protein>
    <submittedName>
        <fullName evidence="2">Uncharacterized protein</fullName>
    </submittedName>
</protein>
<gene>
    <name evidence="2" type="ORF">Back11_55840</name>
</gene>
<dbReference type="OrthoDB" id="5405937at2"/>
<accession>A0A3G9JMH2</accession>
<dbReference type="RefSeq" id="WP_125664318.1">
    <property type="nucleotide sequence ID" value="NZ_AP019308.1"/>
</dbReference>
<dbReference type="EMBL" id="AP019308">
    <property type="protein sequence ID" value="BBH24239.1"/>
    <property type="molecule type" value="Genomic_DNA"/>
</dbReference>
<sequence length="71" mass="7815">MPYITMKLMEGRSSKRIALLADKMTEAICDVLEIMPAEVRIEFIELKEGTFAVGGHLAPKKIDAEGGSPHE</sequence>
<name>A0A3G9JMH2_9BACL</name>
<evidence type="ECO:0000313" key="2">
    <source>
        <dbReference type="EMBL" id="BBH24239.1"/>
    </source>
</evidence>
<reference evidence="2 3" key="1">
    <citation type="submission" date="2018-11" db="EMBL/GenBank/DDBJ databases">
        <title>Complete genome sequence of Paenibacillus baekrokdamisoli strain KCTC 33723.</title>
        <authorList>
            <person name="Kang S.W."/>
            <person name="Lee K.C."/>
            <person name="Kim K.K."/>
            <person name="Kim J.S."/>
            <person name="Kim D.S."/>
            <person name="Ko S.H."/>
            <person name="Yang S.H."/>
            <person name="Lee J.S."/>
        </authorList>
    </citation>
    <scope>NUCLEOTIDE SEQUENCE [LARGE SCALE GENOMIC DNA]</scope>
    <source>
        <strain evidence="2 3">KCTC 33723</strain>
    </source>
</reference>
<dbReference type="SUPFAM" id="SSF55331">
    <property type="entry name" value="Tautomerase/MIF"/>
    <property type="match status" value="1"/>
</dbReference>
<evidence type="ECO:0000313" key="3">
    <source>
        <dbReference type="Proteomes" id="UP000275368"/>
    </source>
</evidence>
<dbReference type="InterPro" id="IPR014347">
    <property type="entry name" value="Tautomerase/MIF_sf"/>
</dbReference>
<dbReference type="GO" id="GO:0016853">
    <property type="term" value="F:isomerase activity"/>
    <property type="evidence" value="ECO:0007669"/>
    <property type="project" value="UniProtKB-KW"/>
</dbReference>
<dbReference type="Gene3D" id="3.30.429.10">
    <property type="entry name" value="Macrophage Migration Inhibitory Factor"/>
    <property type="match status" value="1"/>
</dbReference>
<keyword evidence="1" id="KW-0413">Isomerase</keyword>
<organism evidence="2 3">
    <name type="scientific">Paenibacillus baekrokdamisoli</name>
    <dbReference type="NCBI Taxonomy" id="1712516"/>
    <lineage>
        <taxon>Bacteria</taxon>
        <taxon>Bacillati</taxon>
        <taxon>Bacillota</taxon>
        <taxon>Bacilli</taxon>
        <taxon>Bacillales</taxon>
        <taxon>Paenibacillaceae</taxon>
        <taxon>Paenibacillus</taxon>
    </lineage>
</organism>
<dbReference type="AlphaFoldDB" id="A0A3G9JMH2"/>
<dbReference type="Proteomes" id="UP000275368">
    <property type="component" value="Chromosome"/>
</dbReference>
<dbReference type="InterPro" id="IPR004370">
    <property type="entry name" value="4-OT-like_dom"/>
</dbReference>